<evidence type="ECO:0000256" key="8">
    <source>
        <dbReference type="ARBA" id="ARBA00022840"/>
    </source>
</evidence>
<dbReference type="EC" id="2.7.11.1" evidence="2"/>
<dbReference type="PROSITE" id="PS50927">
    <property type="entry name" value="BULB_LECTIN"/>
    <property type="match status" value="1"/>
</dbReference>
<feature type="binding site" evidence="14">
    <location>
        <position position="536"/>
    </location>
    <ligand>
        <name>ATP</name>
        <dbReference type="ChEBI" id="CHEBI:30616"/>
    </ligand>
</feature>
<dbReference type="PROSITE" id="PS50948">
    <property type="entry name" value="PAN"/>
    <property type="match status" value="1"/>
</dbReference>
<evidence type="ECO:0000259" key="18">
    <source>
        <dbReference type="PROSITE" id="PS50948"/>
    </source>
</evidence>
<feature type="domain" description="Bulb-type lectin" evidence="17">
    <location>
        <begin position="30"/>
        <end position="159"/>
    </location>
</feature>
<dbReference type="SMART" id="SM00473">
    <property type="entry name" value="PAN_AP"/>
    <property type="match status" value="1"/>
</dbReference>
<feature type="domain" description="Protein kinase" evidence="16">
    <location>
        <begin position="508"/>
        <end position="707"/>
    </location>
</feature>
<dbReference type="Gramene" id="TVU20671">
    <property type="protein sequence ID" value="TVU20671"/>
    <property type="gene ID" value="EJB05_36889"/>
</dbReference>
<reference evidence="19 20" key="1">
    <citation type="journal article" date="2019" name="Sci. Rep.">
        <title>A high-quality genome of Eragrostis curvula grass provides insights into Poaceae evolution and supports new strategies to enhance forage quality.</title>
        <authorList>
            <person name="Carballo J."/>
            <person name="Santos B.A.C.M."/>
            <person name="Zappacosta D."/>
            <person name="Garbus I."/>
            <person name="Selva J.P."/>
            <person name="Gallo C.A."/>
            <person name="Diaz A."/>
            <person name="Albertini E."/>
            <person name="Caccamo M."/>
            <person name="Echenique V."/>
        </authorList>
    </citation>
    <scope>NUCLEOTIDE SEQUENCE [LARGE SCALE GENOMIC DNA]</scope>
    <source>
        <strain evidence="20">cv. Victoria</strain>
        <tissue evidence="19">Leaf</tissue>
    </source>
</reference>
<name>A0A5J9UBT0_9POAL</name>
<dbReference type="Gene3D" id="1.10.510.10">
    <property type="entry name" value="Transferase(Phosphotransferase) domain 1"/>
    <property type="match status" value="1"/>
</dbReference>
<dbReference type="GO" id="GO:0051707">
    <property type="term" value="P:response to other organism"/>
    <property type="evidence" value="ECO:0007669"/>
    <property type="project" value="UniProtKB-ARBA"/>
</dbReference>
<keyword evidence="4" id="KW-0808">Transferase</keyword>
<dbReference type="GO" id="GO:0004674">
    <property type="term" value="F:protein serine/threonine kinase activity"/>
    <property type="evidence" value="ECO:0007669"/>
    <property type="project" value="UniProtKB-KW"/>
</dbReference>
<evidence type="ECO:0000256" key="13">
    <source>
        <dbReference type="ARBA" id="ARBA00048679"/>
    </source>
</evidence>
<dbReference type="GO" id="GO:0016020">
    <property type="term" value="C:membrane"/>
    <property type="evidence" value="ECO:0007669"/>
    <property type="project" value="UniProtKB-SubCell"/>
</dbReference>
<feature type="domain" description="Apple" evidence="18">
    <location>
        <begin position="347"/>
        <end position="431"/>
    </location>
</feature>
<dbReference type="InterPro" id="IPR024171">
    <property type="entry name" value="SRK-like_kinase"/>
</dbReference>
<dbReference type="CDD" id="cd01098">
    <property type="entry name" value="PAN_AP_plant"/>
    <property type="match status" value="1"/>
</dbReference>
<evidence type="ECO:0000256" key="6">
    <source>
        <dbReference type="ARBA" id="ARBA00022741"/>
    </source>
</evidence>
<gene>
    <name evidence="19" type="ORF">EJB05_36889</name>
</gene>
<keyword evidence="8 14" id="KW-0067">ATP-binding</keyword>
<dbReference type="InterPro" id="IPR017441">
    <property type="entry name" value="Protein_kinase_ATP_BS"/>
</dbReference>
<dbReference type="Gene3D" id="3.30.200.20">
    <property type="entry name" value="Phosphorylase Kinase, domain 1"/>
    <property type="match status" value="1"/>
</dbReference>
<dbReference type="InterPro" id="IPR001480">
    <property type="entry name" value="Bulb-type_lectin_dom"/>
</dbReference>
<comment type="caution">
    <text evidence="19">The sequence shown here is derived from an EMBL/GenBank/DDBJ whole genome shotgun (WGS) entry which is preliminary data.</text>
</comment>
<evidence type="ECO:0000313" key="19">
    <source>
        <dbReference type="EMBL" id="TVU20671.1"/>
    </source>
</evidence>
<evidence type="ECO:0000256" key="5">
    <source>
        <dbReference type="ARBA" id="ARBA00022729"/>
    </source>
</evidence>
<evidence type="ECO:0000259" key="17">
    <source>
        <dbReference type="PROSITE" id="PS50927"/>
    </source>
</evidence>
<dbReference type="InterPro" id="IPR011009">
    <property type="entry name" value="Kinase-like_dom_sf"/>
</dbReference>
<dbReference type="GO" id="GO:0048544">
    <property type="term" value="P:recognition of pollen"/>
    <property type="evidence" value="ECO:0007669"/>
    <property type="project" value="InterPro"/>
</dbReference>
<dbReference type="Pfam" id="PF01453">
    <property type="entry name" value="B_lectin"/>
    <property type="match status" value="1"/>
</dbReference>
<evidence type="ECO:0000256" key="4">
    <source>
        <dbReference type="ARBA" id="ARBA00022679"/>
    </source>
</evidence>
<dbReference type="InterPro" id="IPR003609">
    <property type="entry name" value="Pan_app"/>
</dbReference>
<dbReference type="PROSITE" id="PS00107">
    <property type="entry name" value="PROTEIN_KINASE_ATP"/>
    <property type="match status" value="1"/>
</dbReference>
<keyword evidence="15" id="KW-0472">Membrane</keyword>
<keyword evidence="10" id="KW-0675">Receptor</keyword>
<proteinExistence type="predicted"/>
<evidence type="ECO:0000256" key="1">
    <source>
        <dbReference type="ARBA" id="ARBA00004479"/>
    </source>
</evidence>
<dbReference type="SMART" id="SM00108">
    <property type="entry name" value="B_lectin"/>
    <property type="match status" value="1"/>
</dbReference>
<comment type="catalytic activity">
    <reaction evidence="12">
        <text>L-threonyl-[protein] + ATP = O-phospho-L-threonyl-[protein] + ADP + H(+)</text>
        <dbReference type="Rhea" id="RHEA:46608"/>
        <dbReference type="Rhea" id="RHEA-COMP:11060"/>
        <dbReference type="Rhea" id="RHEA-COMP:11605"/>
        <dbReference type="ChEBI" id="CHEBI:15378"/>
        <dbReference type="ChEBI" id="CHEBI:30013"/>
        <dbReference type="ChEBI" id="CHEBI:30616"/>
        <dbReference type="ChEBI" id="CHEBI:61977"/>
        <dbReference type="ChEBI" id="CHEBI:456216"/>
        <dbReference type="EC" id="2.7.11.1"/>
    </reaction>
</comment>
<dbReference type="PROSITE" id="PS50011">
    <property type="entry name" value="PROTEIN_KINASE_DOM"/>
    <property type="match status" value="1"/>
</dbReference>
<evidence type="ECO:0000256" key="3">
    <source>
        <dbReference type="ARBA" id="ARBA00022527"/>
    </source>
</evidence>
<dbReference type="Pfam" id="PF00954">
    <property type="entry name" value="S_locus_glycop"/>
    <property type="match status" value="1"/>
</dbReference>
<evidence type="ECO:0000256" key="14">
    <source>
        <dbReference type="PROSITE-ProRule" id="PRU10141"/>
    </source>
</evidence>
<comment type="subcellular location">
    <subcellularLocation>
        <location evidence="1">Membrane</location>
        <topology evidence="1">Single-pass type I membrane protein</topology>
    </subcellularLocation>
</comment>
<dbReference type="Pfam" id="PF07714">
    <property type="entry name" value="PK_Tyr_Ser-Thr"/>
    <property type="match status" value="1"/>
</dbReference>
<evidence type="ECO:0000313" key="20">
    <source>
        <dbReference type="Proteomes" id="UP000324897"/>
    </source>
</evidence>
<evidence type="ECO:0000259" key="16">
    <source>
        <dbReference type="PROSITE" id="PS50011"/>
    </source>
</evidence>
<protein>
    <recommendedName>
        <fullName evidence="2">non-specific serine/threonine protein kinase</fullName>
        <ecNumber evidence="2">2.7.11.1</ecNumber>
    </recommendedName>
</protein>
<dbReference type="Pfam" id="PF08276">
    <property type="entry name" value="PAN_2"/>
    <property type="match status" value="1"/>
</dbReference>
<dbReference type="InterPro" id="IPR001245">
    <property type="entry name" value="Ser-Thr/Tyr_kinase_cat_dom"/>
</dbReference>
<dbReference type="EMBL" id="RWGY01000029">
    <property type="protein sequence ID" value="TVU20671.1"/>
    <property type="molecule type" value="Genomic_DNA"/>
</dbReference>
<dbReference type="Gene3D" id="2.90.10.10">
    <property type="entry name" value="Bulb-type lectin domain"/>
    <property type="match status" value="1"/>
</dbReference>
<accession>A0A5J9UBT0</accession>
<dbReference type="InterPro" id="IPR000719">
    <property type="entry name" value="Prot_kinase_dom"/>
</dbReference>
<keyword evidence="7" id="KW-0418">Kinase</keyword>
<feature type="transmembrane region" description="Helical" evidence="15">
    <location>
        <begin position="6"/>
        <end position="27"/>
    </location>
</feature>
<dbReference type="PANTHER" id="PTHR32444">
    <property type="entry name" value="BULB-TYPE LECTIN DOMAIN-CONTAINING PROTEIN"/>
    <property type="match status" value="1"/>
</dbReference>
<evidence type="ECO:0000256" key="9">
    <source>
        <dbReference type="ARBA" id="ARBA00023157"/>
    </source>
</evidence>
<dbReference type="Proteomes" id="UP000324897">
    <property type="component" value="Chromosome 7"/>
</dbReference>
<dbReference type="GO" id="GO:0005524">
    <property type="term" value="F:ATP binding"/>
    <property type="evidence" value="ECO:0007669"/>
    <property type="project" value="UniProtKB-UniRule"/>
</dbReference>
<comment type="catalytic activity">
    <reaction evidence="13">
        <text>L-seryl-[protein] + ATP = O-phospho-L-seryl-[protein] + ADP + H(+)</text>
        <dbReference type="Rhea" id="RHEA:17989"/>
        <dbReference type="Rhea" id="RHEA-COMP:9863"/>
        <dbReference type="Rhea" id="RHEA-COMP:11604"/>
        <dbReference type="ChEBI" id="CHEBI:15378"/>
        <dbReference type="ChEBI" id="CHEBI:29999"/>
        <dbReference type="ChEBI" id="CHEBI:30616"/>
        <dbReference type="ChEBI" id="CHEBI:83421"/>
        <dbReference type="ChEBI" id="CHEBI:456216"/>
        <dbReference type="EC" id="2.7.11.1"/>
    </reaction>
</comment>
<keyword evidence="11" id="KW-0325">Glycoprotein</keyword>
<keyword evidence="6 14" id="KW-0547">Nucleotide-binding</keyword>
<dbReference type="CDD" id="cd00028">
    <property type="entry name" value="B_lectin"/>
    <property type="match status" value="1"/>
</dbReference>
<evidence type="ECO:0000256" key="10">
    <source>
        <dbReference type="ARBA" id="ARBA00023170"/>
    </source>
</evidence>
<evidence type="ECO:0000256" key="12">
    <source>
        <dbReference type="ARBA" id="ARBA00047899"/>
    </source>
</evidence>
<keyword evidence="9" id="KW-1015">Disulfide bond</keyword>
<keyword evidence="15" id="KW-0812">Transmembrane</keyword>
<dbReference type="InterPro" id="IPR000858">
    <property type="entry name" value="S_locus_glycoprot_dom"/>
</dbReference>
<evidence type="ECO:0000256" key="7">
    <source>
        <dbReference type="ARBA" id="ARBA00022777"/>
    </source>
</evidence>
<evidence type="ECO:0000256" key="2">
    <source>
        <dbReference type="ARBA" id="ARBA00012513"/>
    </source>
</evidence>
<dbReference type="PIRSF" id="PIRSF000641">
    <property type="entry name" value="SRK"/>
    <property type="match status" value="1"/>
</dbReference>
<organism evidence="19 20">
    <name type="scientific">Eragrostis curvula</name>
    <name type="common">weeping love grass</name>
    <dbReference type="NCBI Taxonomy" id="38414"/>
    <lineage>
        <taxon>Eukaryota</taxon>
        <taxon>Viridiplantae</taxon>
        <taxon>Streptophyta</taxon>
        <taxon>Embryophyta</taxon>
        <taxon>Tracheophyta</taxon>
        <taxon>Spermatophyta</taxon>
        <taxon>Magnoliopsida</taxon>
        <taxon>Liliopsida</taxon>
        <taxon>Poales</taxon>
        <taxon>Poaceae</taxon>
        <taxon>PACMAD clade</taxon>
        <taxon>Chloridoideae</taxon>
        <taxon>Eragrostideae</taxon>
        <taxon>Eragrostidinae</taxon>
        <taxon>Eragrostis</taxon>
    </lineage>
</organism>
<evidence type="ECO:0000256" key="15">
    <source>
        <dbReference type="SAM" id="Phobius"/>
    </source>
</evidence>
<keyword evidence="5" id="KW-0732">Signal</keyword>
<feature type="non-terminal residue" evidence="19">
    <location>
        <position position="1"/>
    </location>
</feature>
<dbReference type="InterPro" id="IPR036426">
    <property type="entry name" value="Bulb-type_lectin_dom_sf"/>
</dbReference>
<sequence>MNGGGGGLVDMVYFPAYFILLLLICFCKSDNQLTRTTPLGMGDMLISDNGIFALGFFSPAARSNNQTLYIGIWFHNLSVRTVVWVANRDSPASAASSPTLAISTTSDHLVLSDSKGRNLWTTQSNVVTAGGTGATAVLLGTGNLVLRSPNGTDIWQSFNHPTDTILPGMKFLMAHRAHAVGLLVAWKGPHDPSAGDFSFGLDPVSNIQMVIWHGARPYCRISVWNAGVSVSSGMFPSGAGTIVYQTIVNTEDEFYFMYTAAFDSSLYSRITLDHTGTMKLLIWSDNSSSWAVVSEHPTSSYGLYGSCGSNGYSDFAGVSPACRCLEGFEPNGLNFTMGCRRKEALQCSKGSHFVAMPGMRVPDGFVLLRNRSFEQCAAECGRNCSCTAYAYANLSSAGVTADRSRCLVWTGDLVDAWKTSNYGEQLYLRLADAPAQKKTNLVKIVVPLMACLLLLTCIALVWICKFREKWLNKEIEKKLTLGYLNASSELGEFPFVSFTDIVRATDNFSDSNVLGKGGFGKVYKGIFEGGKEVAIKRLSQGSEQGVDECRNEVVLLVKLQHRNLVRLLGCCIREDEKLLIYEYLPNRSLDAFLFGICSCSKLLDYILHFLQLWEEGNATELVDSSVVENCPLHEALRCIHVGLLCVQDNPNARPLMSSVLFMLESETTLLPEPKEPVYSASRRNRIEETRNMGSSLNMLSITTLEGR</sequence>
<keyword evidence="20" id="KW-1185">Reference proteome</keyword>
<dbReference type="FunFam" id="3.30.200.20:FF:000195">
    <property type="entry name" value="G-type lectin S-receptor-like serine/threonine-protein kinase"/>
    <property type="match status" value="1"/>
</dbReference>
<keyword evidence="15" id="KW-1133">Transmembrane helix</keyword>
<dbReference type="SUPFAM" id="SSF51110">
    <property type="entry name" value="alpha-D-mannose-specific plant lectins"/>
    <property type="match status" value="1"/>
</dbReference>
<dbReference type="SUPFAM" id="SSF56112">
    <property type="entry name" value="Protein kinase-like (PK-like)"/>
    <property type="match status" value="1"/>
</dbReference>
<feature type="transmembrane region" description="Helical" evidence="15">
    <location>
        <begin position="444"/>
        <end position="464"/>
    </location>
</feature>
<keyword evidence="3" id="KW-0723">Serine/threonine-protein kinase</keyword>
<dbReference type="OrthoDB" id="4062651at2759"/>
<dbReference type="PANTHER" id="PTHR32444:SF121">
    <property type="entry name" value="RECEPTOR-LIKE SERINE_THREONINE-PROTEIN KINASE"/>
    <property type="match status" value="1"/>
</dbReference>
<evidence type="ECO:0000256" key="11">
    <source>
        <dbReference type="ARBA" id="ARBA00023180"/>
    </source>
</evidence>
<dbReference type="AlphaFoldDB" id="A0A5J9UBT0"/>